<evidence type="ECO:0000313" key="1">
    <source>
        <dbReference type="EMBL" id="QDJ96153.1"/>
    </source>
</evidence>
<dbReference type="InterPro" id="IPR038713">
    <property type="entry name" value="Terminase_Gp1_N_sf"/>
</dbReference>
<evidence type="ECO:0000313" key="2">
    <source>
        <dbReference type="Proteomes" id="UP000316563"/>
    </source>
</evidence>
<keyword evidence="2" id="KW-1185">Reference proteome</keyword>
<reference evidence="1 2" key="1">
    <citation type="submission" date="2019-04" db="EMBL/GenBank/DDBJ databases">
        <title>Nine Novel Phages from a Plateau Lake in Southwest China Provide Insights into Aeromonas Phage Diversity.</title>
        <authorList>
            <person name="Xiao W."/>
            <person name="Bai M."/>
        </authorList>
    </citation>
    <scope>NUCLEOTIDE SEQUENCE [LARGE SCALE GENOMIC DNA]</scope>
</reference>
<dbReference type="InterPro" id="IPR005335">
    <property type="entry name" value="Terminase_ssu"/>
</dbReference>
<evidence type="ECO:0008006" key="3">
    <source>
        <dbReference type="Google" id="ProtNLM"/>
    </source>
</evidence>
<dbReference type="Pfam" id="PF03592">
    <property type="entry name" value="Terminase_2"/>
    <property type="match status" value="1"/>
</dbReference>
<dbReference type="Gene3D" id="1.10.10.1400">
    <property type="entry name" value="Terminase, small subunit, N-terminal DNA-binding domain, HTH motif"/>
    <property type="match status" value="1"/>
</dbReference>
<name>A0A514TUB8_9CAUD</name>
<accession>A0A514TUB8</accession>
<proteinExistence type="predicted"/>
<dbReference type="EMBL" id="MK804892">
    <property type="protein sequence ID" value="QDJ96153.1"/>
    <property type="molecule type" value="Genomic_DNA"/>
</dbReference>
<gene>
    <name evidence="1" type="ORF">4D05_040</name>
</gene>
<protein>
    <recommendedName>
        <fullName evidence="3">Terminase small subunit</fullName>
    </recommendedName>
</protein>
<sequence>MMKKLTEKQEAFCRYFMETGEKTTAYKMAYKADKMKPAVIAVKACELAAEPHVAARIEELREATKERNQITVDTLLKELEENRQAALCAETPQAAAATAATMGKAKLLGLDKQIIEHTGPGGSAMMPTVIRLVGPDE</sequence>
<organism evidence="1 2">
    <name type="scientific">Aeromonas phage 4_D05</name>
    <dbReference type="NCBI Taxonomy" id="2588099"/>
    <lineage>
        <taxon>Viruses</taxon>
        <taxon>Duplodnaviria</taxon>
        <taxon>Heunggongvirae</taxon>
        <taxon>Uroviricota</taxon>
        <taxon>Caudoviricetes</taxon>
        <taxon>Kunmingvirus</taxon>
        <taxon>Kunmingvirus kv4D05</taxon>
    </lineage>
</organism>
<dbReference type="Proteomes" id="UP000316563">
    <property type="component" value="Segment"/>
</dbReference>
<dbReference type="GO" id="GO:0051276">
    <property type="term" value="P:chromosome organization"/>
    <property type="evidence" value="ECO:0007669"/>
    <property type="project" value="InterPro"/>
</dbReference>